<dbReference type="SUPFAM" id="SSF53067">
    <property type="entry name" value="Actin-like ATPase domain"/>
    <property type="match status" value="2"/>
</dbReference>
<dbReference type="GO" id="GO:0140662">
    <property type="term" value="F:ATP-dependent protein folding chaperone"/>
    <property type="evidence" value="ECO:0007669"/>
    <property type="project" value="InterPro"/>
</dbReference>
<organism evidence="3 4">
    <name type="scientific">Colletotrichum kahawae</name>
    <name type="common">Coffee berry disease fungus</name>
    <dbReference type="NCBI Taxonomy" id="34407"/>
    <lineage>
        <taxon>Eukaryota</taxon>
        <taxon>Fungi</taxon>
        <taxon>Dikarya</taxon>
        <taxon>Ascomycota</taxon>
        <taxon>Pezizomycotina</taxon>
        <taxon>Sordariomycetes</taxon>
        <taxon>Hypocreomycetidae</taxon>
        <taxon>Glomerellales</taxon>
        <taxon>Glomerellaceae</taxon>
        <taxon>Colletotrichum</taxon>
        <taxon>Colletotrichum gloeosporioides species complex</taxon>
    </lineage>
</organism>
<accession>A0AAD9YTL3</accession>
<keyword evidence="2" id="KW-0067">ATP-binding</keyword>
<keyword evidence="4" id="KW-1185">Reference proteome</keyword>
<dbReference type="EMBL" id="VYYT01000013">
    <property type="protein sequence ID" value="KAK2778157.1"/>
    <property type="molecule type" value="Genomic_DNA"/>
</dbReference>
<dbReference type="AlphaFoldDB" id="A0AAD9YTL3"/>
<dbReference type="InterPro" id="IPR043129">
    <property type="entry name" value="ATPase_NBD"/>
</dbReference>
<dbReference type="Gene3D" id="3.30.420.40">
    <property type="match status" value="2"/>
</dbReference>
<dbReference type="InterPro" id="IPR013126">
    <property type="entry name" value="Hsp_70_fam"/>
</dbReference>
<keyword evidence="1" id="KW-0547">Nucleotide-binding</keyword>
<gene>
    <name evidence="3" type="ORF">CKAH01_03113</name>
</gene>
<proteinExistence type="predicted"/>
<dbReference type="CDD" id="cd10170">
    <property type="entry name" value="ASKHA_NBD_HSP70"/>
    <property type="match status" value="1"/>
</dbReference>
<reference evidence="3" key="1">
    <citation type="submission" date="2023-02" db="EMBL/GenBank/DDBJ databases">
        <title>Colletotrichum kahawae CIFC_Que2 genome sequencing and assembly.</title>
        <authorList>
            <person name="Baroncelli R."/>
        </authorList>
    </citation>
    <scope>NUCLEOTIDE SEQUENCE</scope>
    <source>
        <strain evidence="3">CIFC_Que2</strain>
    </source>
</reference>
<comment type="caution">
    <text evidence="3">The sequence shown here is derived from an EMBL/GenBank/DDBJ whole genome shotgun (WGS) entry which is preliminary data.</text>
</comment>
<evidence type="ECO:0000313" key="3">
    <source>
        <dbReference type="EMBL" id="KAK2778157.1"/>
    </source>
</evidence>
<dbReference type="PANTHER" id="PTHR14187:SF82">
    <property type="entry name" value="FAMILY CHAPERONE, PUTATIVE (AFU_ORTHOLOGUE AFUA_7G08575)-RELATED"/>
    <property type="match status" value="1"/>
</dbReference>
<evidence type="ECO:0000313" key="4">
    <source>
        <dbReference type="Proteomes" id="UP001281614"/>
    </source>
</evidence>
<dbReference type="Proteomes" id="UP001281614">
    <property type="component" value="Unassembled WGS sequence"/>
</dbReference>
<evidence type="ECO:0000256" key="1">
    <source>
        <dbReference type="ARBA" id="ARBA00022741"/>
    </source>
</evidence>
<sequence>MVDTFDKLAISERKIIVGIDFGTTYSGVAWAETQRADRRTAITTWPISKTVREGESSDKVPTKLRYAGDEIQWGFSIPISAPQDEVVEWFKLDLDPSLQSMGQAVSSEGRGGRNVDKLVTDYISALGEHLTYTLREKLGEQVVTTTPLEFVVTVPAIWSDLAKEKTKQACQKASGLSSSKTPIHLVSEPEAAAIYALHGLDPHGLKVGDTVVVVDAGGGTVDLISYTITGLKPILEVQEAAPGSGALCGSTFLNMRFAKFLKAKLGKEEGFDDEVMAEAMEQSETNGTQVKRQFTLGAAPDETYTIPVGGLNNNRELGINRGRFALKASDLQTIFEPVVLECIKLVKDQITTSGVPIRAILLVGGFGASNYLKERLRNAIDKNIQIMQPPNAWQAVVQGAVMKGLAQVSPDRLTQVRVQNRKARKHYGTEWRTKYDPKIHSHVESKRHWCGLDGCYKVYTMEWFIQRGDNVSENEPFYTSFVWTGLVSQGRIKKIKMDIYADRTPRMAPVARDDNVSMLVHVEADVSHIPENMLARRQGSDGQWYYELSCKIEAVYLSASTTYTLLYNNSRYNTVTAEYV</sequence>
<evidence type="ECO:0000256" key="2">
    <source>
        <dbReference type="ARBA" id="ARBA00022840"/>
    </source>
</evidence>
<dbReference type="PANTHER" id="PTHR14187">
    <property type="entry name" value="ALPHA KINASE/ELONGATION FACTOR 2 KINASE"/>
    <property type="match status" value="1"/>
</dbReference>
<dbReference type="Pfam" id="PF00012">
    <property type="entry name" value="HSP70"/>
    <property type="match status" value="1"/>
</dbReference>
<dbReference type="PRINTS" id="PR00301">
    <property type="entry name" value="HEATSHOCK70"/>
</dbReference>
<name>A0AAD9YTL3_COLKA</name>
<dbReference type="GO" id="GO:0005524">
    <property type="term" value="F:ATP binding"/>
    <property type="evidence" value="ECO:0007669"/>
    <property type="project" value="UniProtKB-KW"/>
</dbReference>
<protein>
    <submittedName>
        <fullName evidence="3">Hsp70-like protein</fullName>
    </submittedName>
</protein>
<dbReference type="Gene3D" id="3.90.640.10">
    <property type="entry name" value="Actin, Chain A, domain 4"/>
    <property type="match status" value="1"/>
</dbReference>